<dbReference type="SUPFAM" id="SSF49313">
    <property type="entry name" value="Cadherin-like"/>
    <property type="match status" value="2"/>
</dbReference>
<evidence type="ECO:0000313" key="6">
    <source>
        <dbReference type="Proteomes" id="UP000644507"/>
    </source>
</evidence>
<keyword evidence="6" id="KW-1185">Reference proteome</keyword>
<dbReference type="PROSITE" id="PS51175">
    <property type="entry name" value="CBM6"/>
    <property type="match status" value="3"/>
</dbReference>
<name>A0A918TP69_9BACT</name>
<dbReference type="Gene3D" id="2.60.40.3440">
    <property type="match status" value="1"/>
</dbReference>
<dbReference type="CDD" id="cd04080">
    <property type="entry name" value="CBM6_cellulase-like"/>
    <property type="match status" value="3"/>
</dbReference>
<dbReference type="Pfam" id="PF13517">
    <property type="entry name" value="FG-GAP_3"/>
    <property type="match status" value="3"/>
</dbReference>
<gene>
    <name evidence="5" type="ORF">GCM10007100_23940</name>
</gene>
<evidence type="ECO:0000259" key="4">
    <source>
        <dbReference type="PROSITE" id="PS51175"/>
    </source>
</evidence>
<dbReference type="GO" id="GO:0030246">
    <property type="term" value="F:carbohydrate binding"/>
    <property type="evidence" value="ECO:0007669"/>
    <property type="project" value="InterPro"/>
</dbReference>
<comment type="caution">
    <text evidence="5">The sequence shown here is derived from an EMBL/GenBank/DDBJ whole genome shotgun (WGS) entry which is preliminary data.</text>
</comment>
<evidence type="ECO:0000256" key="1">
    <source>
        <dbReference type="ARBA" id="ARBA00022729"/>
    </source>
</evidence>
<keyword evidence="1 3" id="KW-0732">Signal</keyword>
<dbReference type="RefSeq" id="WP_189570201.1">
    <property type="nucleotide sequence ID" value="NZ_BMXI01000010.1"/>
</dbReference>
<dbReference type="InterPro" id="IPR011519">
    <property type="entry name" value="UnbV_ASPIC"/>
</dbReference>
<protein>
    <recommendedName>
        <fullName evidence="4">CBM6 domain-containing protein</fullName>
    </recommendedName>
</protein>
<dbReference type="SUPFAM" id="SSF49785">
    <property type="entry name" value="Galactose-binding domain-like"/>
    <property type="match status" value="3"/>
</dbReference>
<evidence type="ECO:0000313" key="5">
    <source>
        <dbReference type="EMBL" id="GHC56408.1"/>
    </source>
</evidence>
<feature type="domain" description="CBM6" evidence="4">
    <location>
        <begin position="1614"/>
        <end position="1755"/>
    </location>
</feature>
<dbReference type="EMBL" id="BMXI01000010">
    <property type="protein sequence ID" value="GHC56408.1"/>
    <property type="molecule type" value="Genomic_DNA"/>
</dbReference>
<accession>A0A918TP69</accession>
<feature type="signal peptide" evidence="3">
    <location>
        <begin position="1"/>
        <end position="20"/>
    </location>
</feature>
<dbReference type="Gene3D" id="2.60.120.260">
    <property type="entry name" value="Galactose-binding domain-like"/>
    <property type="match status" value="3"/>
</dbReference>
<evidence type="ECO:0000256" key="3">
    <source>
        <dbReference type="SAM" id="SignalP"/>
    </source>
</evidence>
<dbReference type="PANTHER" id="PTHR16026:SF0">
    <property type="entry name" value="CARTILAGE ACIDIC PROTEIN 1"/>
    <property type="match status" value="1"/>
</dbReference>
<dbReference type="Gene3D" id="2.130.10.130">
    <property type="entry name" value="Integrin alpha, N-terminal"/>
    <property type="match status" value="2"/>
</dbReference>
<organism evidence="5 6">
    <name type="scientific">Roseibacillus persicicus</name>
    <dbReference type="NCBI Taxonomy" id="454148"/>
    <lineage>
        <taxon>Bacteria</taxon>
        <taxon>Pseudomonadati</taxon>
        <taxon>Verrucomicrobiota</taxon>
        <taxon>Verrucomicrobiia</taxon>
        <taxon>Verrucomicrobiales</taxon>
        <taxon>Verrucomicrobiaceae</taxon>
        <taxon>Roseibacillus</taxon>
    </lineage>
</organism>
<dbReference type="Pfam" id="PF03422">
    <property type="entry name" value="CBM_6"/>
    <property type="match status" value="3"/>
</dbReference>
<dbReference type="Pfam" id="PF17963">
    <property type="entry name" value="Big_9"/>
    <property type="match status" value="1"/>
</dbReference>
<dbReference type="InterPro" id="IPR013783">
    <property type="entry name" value="Ig-like_fold"/>
</dbReference>
<feature type="domain" description="CBM6" evidence="4">
    <location>
        <begin position="1449"/>
        <end position="1590"/>
    </location>
</feature>
<dbReference type="InterPro" id="IPR015919">
    <property type="entry name" value="Cadherin-like_sf"/>
</dbReference>
<dbReference type="PANTHER" id="PTHR16026">
    <property type="entry name" value="CARTILAGE ACIDIC PROTEIN 1"/>
    <property type="match status" value="1"/>
</dbReference>
<dbReference type="Proteomes" id="UP000644507">
    <property type="component" value="Unassembled WGS sequence"/>
</dbReference>
<reference evidence="5" key="2">
    <citation type="submission" date="2020-09" db="EMBL/GenBank/DDBJ databases">
        <authorList>
            <person name="Sun Q."/>
            <person name="Kim S."/>
        </authorList>
    </citation>
    <scope>NUCLEOTIDE SEQUENCE</scope>
    <source>
        <strain evidence="5">KCTC 12988</strain>
    </source>
</reference>
<feature type="region of interest" description="Disordered" evidence="2">
    <location>
        <begin position="1417"/>
        <end position="1454"/>
    </location>
</feature>
<dbReference type="InterPro" id="IPR006584">
    <property type="entry name" value="Cellulose-bd_IV"/>
</dbReference>
<proteinExistence type="predicted"/>
<dbReference type="Gene3D" id="2.60.40.10">
    <property type="entry name" value="Immunoglobulins"/>
    <property type="match status" value="2"/>
</dbReference>
<dbReference type="SMART" id="SM00606">
    <property type="entry name" value="CBD_IV"/>
    <property type="match status" value="3"/>
</dbReference>
<dbReference type="SUPFAM" id="SSF69318">
    <property type="entry name" value="Integrin alpha N-terminal domain"/>
    <property type="match status" value="2"/>
</dbReference>
<feature type="domain" description="CBM6" evidence="4">
    <location>
        <begin position="1273"/>
        <end position="1414"/>
    </location>
</feature>
<dbReference type="InterPro" id="IPR005084">
    <property type="entry name" value="CBM6"/>
</dbReference>
<dbReference type="InterPro" id="IPR008979">
    <property type="entry name" value="Galactose-bd-like_sf"/>
</dbReference>
<dbReference type="InterPro" id="IPR013517">
    <property type="entry name" value="FG-GAP"/>
</dbReference>
<reference evidence="5" key="1">
    <citation type="journal article" date="2014" name="Int. J. Syst. Evol. Microbiol.">
        <title>Complete genome sequence of Corynebacterium casei LMG S-19264T (=DSM 44701T), isolated from a smear-ripened cheese.</title>
        <authorList>
            <consortium name="US DOE Joint Genome Institute (JGI-PGF)"/>
            <person name="Walter F."/>
            <person name="Albersmeier A."/>
            <person name="Kalinowski J."/>
            <person name="Ruckert C."/>
        </authorList>
    </citation>
    <scope>NUCLEOTIDE SEQUENCE</scope>
    <source>
        <strain evidence="5">KCTC 12988</strain>
    </source>
</reference>
<dbReference type="InterPro" id="IPR027039">
    <property type="entry name" value="Crtac1"/>
</dbReference>
<sequence length="1885" mass="200382">MFRFCFKFFASFVLAASAVAEISTFTVPTSVSGDADGNSTSPWYSDGQTTLQIQFDTSSEIPTASTINSITLRANGSAVAPSYRSEIDLSVTDPAGNTASWDFGTNLSFPNSAGSWDTGNLTPSGLSGNAAGLFTLRFTEDYNDTGNDNAVQSVTLTVDYTAPTSTLTASIGAYLNGVLPASDPTNGGAQPPATLSATGAFSNLARLTAAPGLIPYDVNSPLWSDGARKKRWIAIPSDGTRDSAGEKVVFNADEPWTFPVGTVAVKHFELPINDNDSAQVRRLETRFLVAIGNGDFYGVSYRWRADGSDADLLPDGASDTISITNADGTIRNQTWDYPGRQDCRSCHNWGAGIFLGINTWQLNGNLTYPGESSPSNQLSAWDAEGLFTTSLEAASSYPAAVAVDDATASLELRMRSYLAANCSNCHNPAGGLNTSFDLRFATTLENTNLINGELLYDLGISGAHVITPQNPETSILHRRMNTTDVHKMPPIGRNVIDQTAVDTLNQWIMTLSEPGSGNSNPPLANDDEGLTRSGIAVTINAFSNDNDVDRDSFSLLQDSAPAHGTTVWSNNGRVTYTPDPGFIGSDQFTYQIIDSTGAASQTATIRVVVTAAVTSNSITFTDSSSRLADPTSYSGVAMGVVDMNQDGRDDIIRFRRARNLFVDYQNADGSFTPLSLGTPSNTNQWGLAIGDTDNNGYPDLISGGYFDGLHYQRANGSGTSFSSSTLDSPKVFLQAVSFADINGDGWLDLFPCHDVGLNPPFRNTGNGGLVHDASLIDTTTTPASDNSGNYGNVWTDYDGDGDIDLYISKCRGGVTSSSDPRRINQLFRNNGDGTYTEVAAEAGLADGAQSWTADFADIDNDGDLDCFIGNHGEASRLMRNNGDGTFTDITSASGIDVTWNVIQSIFRDFNNDGWTDLLLTGAQHGIWMNNRDGTFTQISNPFTSTAIESAAVGDLNRDGFPDIYAGYANLYNTPVSSRPDKLFLSEPNGNGFLSITLKGRTSNRLASGAWLELHGPWGVQLREVRTGEGYGITNSFSQRFGMGNNAVASKLVVRWPSGTVDTAFNVQANQFLTLVEGDTSAPVLTNPGNLTTNASSPVNLQLSASDPHGNALAFSANNLPTGLSLNSNTGRITGTTSNVGGVFNVTLSVSDGWSFVSENFVWTIEGAANNGPSLARVNDLTSEVGETVTLNLNGTDPDGDQLSYSASGLPTGINLAPQSGVISGAALSAGVSTVTVTVSDGSLTSSRSFTWTVESDVVEPSLAYGGVAPLLPTLIQAEHFDTGGAGVSYYDVDSNNIGGDYRDTGVDLEPSLDTDNTPSLGWAEDGEWLHYSVTLTPGTWDIVARAASEFGSPGSLRVLLDGDLLGTIDIKSTGGWYNWQEFVLPSVTIDGTGPGVLRLEISGASYNLNWIEFREPGTTDGGNGGGAGSGGGSSTTQGPYNGTAANLPGRVEAENFDDGPAGEAFFDLDPENIGGSYRDSGVDIERSNDIEDGFSLGWIENSEWTEYTVDVTPGSYDITARIASAEITPGLIRVLLDDRELGIITVQGTADWYLWEDARLPNIEVTEAGSAVLRLEYIGGPYNLNWVEFSETSGEGGSPIEQGPFLGTTPSLPGRIQAEDYDLGGAGVAYQDNDVQNITGAYRSDGVDIEPSGDVDGSFSLGWFDANEWVEYTVSPEAGIYDITVRTAAGEANPGDLRLKLNGSEIVTFDIPDTGGPSNWVSTTLTGITLPNGGEQVLRVETVGNGINFNWIEFTKTDDLPGTSALRLPRSEESLLALAFGSWDGVPSEGEALRLTISHDGPEDICAVTFLIRLGGWRTETGYLTKQFVYQPLGSPDLEEWEGPLEPVNNPAGLPVPPPGYKYVSYRIPGENLVKAFFKVEVEEH</sequence>
<dbReference type="InterPro" id="IPR028994">
    <property type="entry name" value="Integrin_alpha_N"/>
</dbReference>
<feature type="compositionally biased region" description="Gly residues" evidence="2">
    <location>
        <begin position="1419"/>
        <end position="1433"/>
    </location>
</feature>
<dbReference type="GO" id="GO:0016020">
    <property type="term" value="C:membrane"/>
    <property type="evidence" value="ECO:0007669"/>
    <property type="project" value="InterPro"/>
</dbReference>
<dbReference type="Pfam" id="PF07593">
    <property type="entry name" value="UnbV_ASPIC"/>
    <property type="match status" value="1"/>
</dbReference>
<feature type="chain" id="PRO_5037195502" description="CBM6 domain-containing protein" evidence="3">
    <location>
        <begin position="21"/>
        <end position="1885"/>
    </location>
</feature>
<dbReference type="Pfam" id="PF05345">
    <property type="entry name" value="He_PIG"/>
    <property type="match status" value="2"/>
</dbReference>
<dbReference type="GO" id="GO:0005509">
    <property type="term" value="F:calcium ion binding"/>
    <property type="evidence" value="ECO:0007669"/>
    <property type="project" value="InterPro"/>
</dbReference>
<evidence type="ECO:0000256" key="2">
    <source>
        <dbReference type="SAM" id="MobiDB-lite"/>
    </source>
</evidence>